<organism evidence="3 4">
    <name type="scientific">Aspergillus welwitschiae</name>
    <dbReference type="NCBI Taxonomy" id="1341132"/>
    <lineage>
        <taxon>Eukaryota</taxon>
        <taxon>Fungi</taxon>
        <taxon>Dikarya</taxon>
        <taxon>Ascomycota</taxon>
        <taxon>Pezizomycotina</taxon>
        <taxon>Eurotiomycetes</taxon>
        <taxon>Eurotiomycetidae</taxon>
        <taxon>Eurotiales</taxon>
        <taxon>Aspergillaceae</taxon>
        <taxon>Aspergillus</taxon>
        <taxon>Aspergillus subgen. Circumdati</taxon>
    </lineage>
</organism>
<dbReference type="Proteomes" id="UP000253729">
    <property type="component" value="Unassembled WGS sequence"/>
</dbReference>
<gene>
    <name evidence="3" type="ORF">BDQ94DRAFT_155149</name>
</gene>
<name>A0A3F3PIA1_9EURO</name>
<dbReference type="RefSeq" id="XP_026619696.1">
    <property type="nucleotide sequence ID" value="XM_026768422.1"/>
</dbReference>
<feature type="compositionally biased region" description="Basic residues" evidence="1">
    <location>
        <begin position="68"/>
        <end position="94"/>
    </location>
</feature>
<dbReference type="GeneID" id="38136778"/>
<feature type="chain" id="PRO_5017564184" description="Secreted protein" evidence="2">
    <location>
        <begin position="25"/>
        <end position="94"/>
    </location>
</feature>
<evidence type="ECO:0000313" key="4">
    <source>
        <dbReference type="Proteomes" id="UP000253729"/>
    </source>
</evidence>
<accession>A0A3F3PIA1</accession>
<protein>
    <recommendedName>
        <fullName evidence="5">Secreted protein</fullName>
    </recommendedName>
</protein>
<feature type="compositionally biased region" description="Basic and acidic residues" evidence="1">
    <location>
        <begin position="58"/>
        <end position="67"/>
    </location>
</feature>
<reference evidence="3 4" key="1">
    <citation type="submission" date="2018-07" db="EMBL/GenBank/DDBJ databases">
        <title>The genomes of Aspergillus section Nigri reveals drivers in fungal speciation.</title>
        <authorList>
            <consortium name="DOE Joint Genome Institute"/>
            <person name="Vesth T.C."/>
            <person name="Nybo J."/>
            <person name="Theobald S."/>
            <person name="Brandl J."/>
            <person name="Frisvad J.C."/>
            <person name="Nielsen K.F."/>
            <person name="Lyhne E.K."/>
            <person name="Kogle M.E."/>
            <person name="Kuo A."/>
            <person name="Riley R."/>
            <person name="Clum A."/>
            <person name="Nolan M."/>
            <person name="Lipzen A."/>
            <person name="Salamov A."/>
            <person name="Henrissat B."/>
            <person name="Wiebenga A."/>
            <person name="De vries R.P."/>
            <person name="Grigoriev I.V."/>
            <person name="Mortensen U.H."/>
            <person name="Andersen M.R."/>
            <person name="Baker S.E."/>
        </authorList>
    </citation>
    <scope>NUCLEOTIDE SEQUENCE [LARGE SCALE GENOMIC DNA]</scope>
    <source>
        <strain evidence="3 4">CBS 139.54b</strain>
    </source>
</reference>
<evidence type="ECO:0000256" key="2">
    <source>
        <dbReference type="SAM" id="SignalP"/>
    </source>
</evidence>
<dbReference type="EMBL" id="KZ852125">
    <property type="protein sequence ID" value="RDH26674.1"/>
    <property type="molecule type" value="Genomic_DNA"/>
</dbReference>
<keyword evidence="4" id="KW-1185">Reference proteome</keyword>
<evidence type="ECO:0000256" key="1">
    <source>
        <dbReference type="SAM" id="MobiDB-lite"/>
    </source>
</evidence>
<feature type="region of interest" description="Disordered" evidence="1">
    <location>
        <begin position="58"/>
        <end position="94"/>
    </location>
</feature>
<keyword evidence="2" id="KW-0732">Signal</keyword>
<sequence length="94" mass="11302">MNQRIPFRFFFSFLLPFFPPLHYTRQCCLSGNFNFKNVAKKECLTIMKIKPDRWKEVETRAYSESRKEKKGKGKGRTKRKEILTGRRKPSYPHT</sequence>
<proteinExistence type="predicted"/>
<evidence type="ECO:0008006" key="5">
    <source>
        <dbReference type="Google" id="ProtNLM"/>
    </source>
</evidence>
<feature type="signal peptide" evidence="2">
    <location>
        <begin position="1"/>
        <end position="24"/>
    </location>
</feature>
<evidence type="ECO:0000313" key="3">
    <source>
        <dbReference type="EMBL" id="RDH26674.1"/>
    </source>
</evidence>
<dbReference type="AlphaFoldDB" id="A0A3F3PIA1"/>